<organism evidence="2 3">
    <name type="scientific">Prunus armeniaca</name>
    <name type="common">Apricot</name>
    <name type="synonym">Armeniaca vulgaris</name>
    <dbReference type="NCBI Taxonomy" id="36596"/>
    <lineage>
        <taxon>Eukaryota</taxon>
        <taxon>Viridiplantae</taxon>
        <taxon>Streptophyta</taxon>
        <taxon>Embryophyta</taxon>
        <taxon>Tracheophyta</taxon>
        <taxon>Spermatophyta</taxon>
        <taxon>Magnoliopsida</taxon>
        <taxon>eudicotyledons</taxon>
        <taxon>Gunneridae</taxon>
        <taxon>Pentapetalae</taxon>
        <taxon>rosids</taxon>
        <taxon>fabids</taxon>
        <taxon>Rosales</taxon>
        <taxon>Rosaceae</taxon>
        <taxon>Amygdaloideae</taxon>
        <taxon>Amygdaleae</taxon>
        <taxon>Prunus</taxon>
    </lineage>
</organism>
<dbReference type="Proteomes" id="UP000507222">
    <property type="component" value="Unassembled WGS sequence"/>
</dbReference>
<sequence length="333" mass="36246">MRRSSTYESIQVHIDRVKGFSQDQPPAQTVTLMLRPKENDNPKLQRKITEDEEMKKNKERVRDGSSSNRRNNIFQNTIRGTNGAADVGVLNFGNVVVQGQGGGKGMKGFPEHGRGFNIYDNTVTADGVGTSKIGFQNFGNTRYEKERDSNCAQKKRKSEALLLNMSARVKGIHNNEGAGSSRNDYPDNKITKTNDSTDVGIFTHGSSDTVWTNARGGEGKKPKGVGKDISGNKIKGDGAPDGFRNFSNTNKTTNEEDYCVTSDIHKNSITAGNGAECVGMDNFHNTTNLLRNASQGQGAIGHNIYSNNISADGSEKAGFNNFGNTNTQYSETT</sequence>
<name>A0A6J5TF87_PRUAR</name>
<dbReference type="EMBL" id="CAEKDK010000001">
    <property type="protein sequence ID" value="CAB4262570.1"/>
    <property type="molecule type" value="Genomic_DNA"/>
</dbReference>
<feature type="region of interest" description="Disordered" evidence="1">
    <location>
        <begin position="36"/>
        <end position="72"/>
    </location>
</feature>
<dbReference type="AlphaFoldDB" id="A0A6J5TF87"/>
<accession>A0A6J5TF87</accession>
<gene>
    <name evidence="2" type="ORF">CURHAP_LOCUS1846</name>
</gene>
<evidence type="ECO:0000313" key="2">
    <source>
        <dbReference type="EMBL" id="CAB4262570.1"/>
    </source>
</evidence>
<evidence type="ECO:0000256" key="1">
    <source>
        <dbReference type="SAM" id="MobiDB-lite"/>
    </source>
</evidence>
<protein>
    <submittedName>
        <fullName evidence="2">Uncharacterized protein</fullName>
    </submittedName>
</protein>
<reference evidence="2 3" key="1">
    <citation type="submission" date="2020-05" db="EMBL/GenBank/DDBJ databases">
        <authorList>
            <person name="Campoy J."/>
            <person name="Schneeberger K."/>
            <person name="Spophaly S."/>
        </authorList>
    </citation>
    <scope>NUCLEOTIDE SEQUENCE [LARGE SCALE GENOMIC DNA]</scope>
    <source>
        <strain evidence="2">PruArmRojPasFocal</strain>
    </source>
</reference>
<feature type="region of interest" description="Disordered" evidence="1">
    <location>
        <begin position="210"/>
        <end position="249"/>
    </location>
</feature>
<proteinExistence type="predicted"/>
<evidence type="ECO:0000313" key="3">
    <source>
        <dbReference type="Proteomes" id="UP000507222"/>
    </source>
</evidence>
<feature type="compositionally biased region" description="Basic and acidic residues" evidence="1">
    <location>
        <begin position="36"/>
        <end position="63"/>
    </location>
</feature>